<dbReference type="InterPro" id="IPR032560">
    <property type="entry name" value="DUF4932"/>
</dbReference>
<gene>
    <name evidence="2" type="ORF">QE417_001055</name>
</gene>
<sequence length="376" mass="43604">MKKILLLLFFATNQLHVNAQDKVSFDNAFQKANNNKSRVEISPLKELLHIMLAITKTGLANDDMVNQNGVYYQDVLKYFKPYSNEPIIKTFDSLLNASLYNYIFITGNAMTYDLSGTSLKRNRNYIFTATAVANAKVKINPIDTYKKQIEAFAKRSQFQKFYKLHKGYYANVISDYEHEANLDQQWKWLEKNFKTKINSYLILCSPLINGLNYTTEFKDKGFRQIVMVLPLLDHLPELTALQNELLNKRVMFTEIDHNYVNMPSIAHKATIDRVFKNRATWVNEKADGTYAYPTPLKVFDEYMTFATFLLFCKDNYDQTVYTETRKSVISVMIERGFTKMEAFVSILEKVRAAAPDKKVDELYPQLLEGINTTTNI</sequence>
<proteinExistence type="predicted"/>
<accession>A0ABU3GQC0</accession>
<name>A0ABU3GQC0_9SPHI</name>
<evidence type="ECO:0000256" key="1">
    <source>
        <dbReference type="SAM" id="SignalP"/>
    </source>
</evidence>
<dbReference type="RefSeq" id="WP_311948027.1">
    <property type="nucleotide sequence ID" value="NZ_JAVLVU010000001.1"/>
</dbReference>
<organism evidence="2 3">
    <name type="scientific">Mucilaginibacter terrae</name>
    <dbReference type="NCBI Taxonomy" id="1955052"/>
    <lineage>
        <taxon>Bacteria</taxon>
        <taxon>Pseudomonadati</taxon>
        <taxon>Bacteroidota</taxon>
        <taxon>Sphingobacteriia</taxon>
        <taxon>Sphingobacteriales</taxon>
        <taxon>Sphingobacteriaceae</taxon>
        <taxon>Mucilaginibacter</taxon>
    </lineage>
</organism>
<evidence type="ECO:0000313" key="3">
    <source>
        <dbReference type="Proteomes" id="UP001258315"/>
    </source>
</evidence>
<feature type="chain" id="PRO_5045253347" description="DUF4932 domain-containing protein" evidence="1">
    <location>
        <begin position="20"/>
        <end position="376"/>
    </location>
</feature>
<dbReference type="EMBL" id="JAVLVU010000001">
    <property type="protein sequence ID" value="MDT3401983.1"/>
    <property type="molecule type" value="Genomic_DNA"/>
</dbReference>
<keyword evidence="3" id="KW-1185">Reference proteome</keyword>
<comment type="caution">
    <text evidence="2">The sequence shown here is derived from an EMBL/GenBank/DDBJ whole genome shotgun (WGS) entry which is preliminary data.</text>
</comment>
<dbReference type="Proteomes" id="UP001258315">
    <property type="component" value="Unassembled WGS sequence"/>
</dbReference>
<keyword evidence="1" id="KW-0732">Signal</keyword>
<evidence type="ECO:0000313" key="2">
    <source>
        <dbReference type="EMBL" id="MDT3401983.1"/>
    </source>
</evidence>
<evidence type="ECO:0008006" key="4">
    <source>
        <dbReference type="Google" id="ProtNLM"/>
    </source>
</evidence>
<feature type="signal peptide" evidence="1">
    <location>
        <begin position="1"/>
        <end position="19"/>
    </location>
</feature>
<protein>
    <recommendedName>
        <fullName evidence="4">DUF4932 domain-containing protein</fullName>
    </recommendedName>
</protein>
<reference evidence="3" key="1">
    <citation type="submission" date="2023-07" db="EMBL/GenBank/DDBJ databases">
        <title>Functional and genomic diversity of the sorghum phyllosphere microbiome.</title>
        <authorList>
            <person name="Shade A."/>
        </authorList>
    </citation>
    <scope>NUCLEOTIDE SEQUENCE [LARGE SCALE GENOMIC DNA]</scope>
    <source>
        <strain evidence="3">SORGH_AS_0422</strain>
    </source>
</reference>
<dbReference type="Pfam" id="PF16286">
    <property type="entry name" value="DUF4932"/>
    <property type="match status" value="1"/>
</dbReference>